<feature type="coiled-coil region" evidence="1">
    <location>
        <begin position="637"/>
        <end position="664"/>
    </location>
</feature>
<evidence type="ECO:0000313" key="3">
    <source>
        <dbReference type="EMBL" id="CAG9331543.1"/>
    </source>
</evidence>
<name>A0AAU9K3R4_9CILI</name>
<comment type="caution">
    <text evidence="3">The sequence shown here is derived from an EMBL/GenBank/DDBJ whole genome shotgun (WGS) entry which is preliminary data.</text>
</comment>
<accession>A0AAU9K3R4</accession>
<feature type="domain" description="C2 NT-type" evidence="2">
    <location>
        <begin position="5"/>
        <end position="141"/>
    </location>
</feature>
<evidence type="ECO:0000256" key="1">
    <source>
        <dbReference type="SAM" id="Coils"/>
    </source>
</evidence>
<dbReference type="Proteomes" id="UP001162131">
    <property type="component" value="Unassembled WGS sequence"/>
</dbReference>
<evidence type="ECO:0000259" key="2">
    <source>
        <dbReference type="PROSITE" id="PS51840"/>
    </source>
</evidence>
<keyword evidence="1" id="KW-0175">Coiled coil</keyword>
<evidence type="ECO:0000313" key="4">
    <source>
        <dbReference type="Proteomes" id="UP001162131"/>
    </source>
</evidence>
<dbReference type="Pfam" id="PF10358">
    <property type="entry name" value="NT-C2"/>
    <property type="match status" value="1"/>
</dbReference>
<sequence length="816" mass="95751">MSKLLSRLGTKKQVYSYDITIHSLQLALSLPVRINIIWKRRKKRIETRYKHPLSPSAGSVEINETLTMINTLYQEKSGKFNRKKAILTVQAIIDERGAKKIGSLTLNISEYQAHQLNMQYFSLESCPDKTAKICISIRAQPLGEAVATDTVSEASGVSGISMGTEGDYKGPLFLDQDALIDQEEALAPKIIQGSQNKPPILKPPPMKMPESNFTMKKSNENDEESKRLLDIRAKISILEKENTQLRSEKEDLKVQLGVALEKSNKERENNFELIKKLDGELQETKKKWEKSSKKISKREEKISKLKLVNERLLEDLKETEKTVNEGTLDKERLRNDNWKLRESLRETIDKSNKLQKQLEVANDENIILKANLENIQQQNINLQTNFENFRKISAENGDSSIGAVPASYKRNSENYTKTLKMQLETANREREEALSQQTELTLQIQRYKTEKMKIEEKYKDELEKIEKEIEKLREENYELKQKNDQESLDRKINERKTLIQNEDTDLKLRRLTQNFQEIKNKKEELEQTVADYEVKLNQRNTEYQSGYLDLQYIKEQLENKEKDIKRLKNELREKEKEIGEIYSSKEILDNENCVLREQIKKLTETEFSDPATFIMQEQIHELENRVTTQEFAFNQEKAYLKEQIDILEKQLEIMEEAKQKDSKNFEDQIGKILVQNRLLKQQIEDSKINSLSEEKAKNFTMVKLIEENYSQNIQMYQLENNDLKARLKKLEEDYKIIEKKYLDLKFSIANSEMAKENLEKKYKEAQEQMRDYSAQFTAMEVELYKVNERFGETLNMNNELEGKIHKLKQKLKAVKN</sequence>
<feature type="coiled-coil region" evidence="1">
    <location>
        <begin position="706"/>
        <end position="782"/>
    </location>
</feature>
<organism evidence="3 4">
    <name type="scientific">Blepharisma stoltei</name>
    <dbReference type="NCBI Taxonomy" id="1481888"/>
    <lineage>
        <taxon>Eukaryota</taxon>
        <taxon>Sar</taxon>
        <taxon>Alveolata</taxon>
        <taxon>Ciliophora</taxon>
        <taxon>Postciliodesmatophora</taxon>
        <taxon>Heterotrichea</taxon>
        <taxon>Heterotrichida</taxon>
        <taxon>Blepharismidae</taxon>
        <taxon>Blepharisma</taxon>
    </lineage>
</organism>
<feature type="coiled-coil region" evidence="1">
    <location>
        <begin position="221"/>
        <end position="255"/>
    </location>
</feature>
<protein>
    <recommendedName>
        <fullName evidence="2">C2 NT-type domain-containing protein</fullName>
    </recommendedName>
</protein>
<feature type="coiled-coil region" evidence="1">
    <location>
        <begin position="416"/>
        <end position="584"/>
    </location>
</feature>
<proteinExistence type="predicted"/>
<dbReference type="EMBL" id="CAJZBQ010000053">
    <property type="protein sequence ID" value="CAG9331543.1"/>
    <property type="molecule type" value="Genomic_DNA"/>
</dbReference>
<feature type="coiled-coil region" evidence="1">
    <location>
        <begin position="302"/>
        <end position="392"/>
    </location>
</feature>
<dbReference type="AlphaFoldDB" id="A0AAU9K3R4"/>
<dbReference type="InterPro" id="IPR019448">
    <property type="entry name" value="NT-C2"/>
</dbReference>
<reference evidence="3" key="1">
    <citation type="submission" date="2021-09" db="EMBL/GenBank/DDBJ databases">
        <authorList>
            <consortium name="AG Swart"/>
            <person name="Singh M."/>
            <person name="Singh A."/>
            <person name="Seah K."/>
            <person name="Emmerich C."/>
        </authorList>
    </citation>
    <scope>NUCLEOTIDE SEQUENCE</scope>
    <source>
        <strain evidence="3">ATCC30299</strain>
    </source>
</reference>
<dbReference type="PROSITE" id="PS51840">
    <property type="entry name" value="C2_NT"/>
    <property type="match status" value="1"/>
</dbReference>
<keyword evidence="4" id="KW-1185">Reference proteome</keyword>
<gene>
    <name evidence="3" type="ORF">BSTOLATCC_MIC53610</name>
</gene>